<name>A0ABV2NSW5_9HYPH</name>
<gene>
    <name evidence="1" type="ORF">ABIC20_006778</name>
</gene>
<evidence type="ECO:0000313" key="2">
    <source>
        <dbReference type="Proteomes" id="UP001549119"/>
    </source>
</evidence>
<evidence type="ECO:0000313" key="1">
    <source>
        <dbReference type="EMBL" id="MET3869400.1"/>
    </source>
</evidence>
<dbReference type="EC" id="4.1.1.44" evidence="1"/>
<reference evidence="1 2" key="1">
    <citation type="submission" date="2024-06" db="EMBL/GenBank/DDBJ databases">
        <title>Genomics of switchgrass bacterial isolates.</title>
        <authorList>
            <person name="Shade A."/>
        </authorList>
    </citation>
    <scope>NUCLEOTIDE SEQUENCE [LARGE SCALE GENOMIC DNA]</scope>
    <source>
        <strain evidence="1 2">PvP084</strain>
    </source>
</reference>
<dbReference type="GeneID" id="91146399"/>
<dbReference type="RefSeq" id="WP_268821237.1">
    <property type="nucleotide sequence ID" value="NZ_BJXP01000098.1"/>
</dbReference>
<protein>
    <submittedName>
        <fullName evidence="1">4-carboxymuconolactone decarboxylase</fullName>
        <ecNumber evidence="1">4.1.1.44</ecNumber>
    </submittedName>
</protein>
<dbReference type="Proteomes" id="UP001549119">
    <property type="component" value="Unassembled WGS sequence"/>
</dbReference>
<keyword evidence="1" id="KW-0456">Lyase</keyword>
<comment type="caution">
    <text evidence="1">The sequence shown here is derived from an EMBL/GenBank/DDBJ whole genome shotgun (WGS) entry which is preliminary data.</text>
</comment>
<sequence>MLGEPDVVDLTALTYTYVTVVMLLSMAGEGVPPGQEPLSEPGD</sequence>
<dbReference type="EMBL" id="JBEPNW010000003">
    <property type="protein sequence ID" value="MET3869400.1"/>
    <property type="molecule type" value="Genomic_DNA"/>
</dbReference>
<organism evidence="1 2">
    <name type="scientific">Methylobacterium radiotolerans</name>
    <dbReference type="NCBI Taxonomy" id="31998"/>
    <lineage>
        <taxon>Bacteria</taxon>
        <taxon>Pseudomonadati</taxon>
        <taxon>Pseudomonadota</taxon>
        <taxon>Alphaproteobacteria</taxon>
        <taxon>Hyphomicrobiales</taxon>
        <taxon>Methylobacteriaceae</taxon>
        <taxon>Methylobacterium</taxon>
    </lineage>
</organism>
<dbReference type="GO" id="GO:0047575">
    <property type="term" value="F:4-carboxymuconolactone decarboxylase activity"/>
    <property type="evidence" value="ECO:0007669"/>
    <property type="project" value="UniProtKB-EC"/>
</dbReference>
<accession>A0ABV2NSW5</accession>
<keyword evidence="2" id="KW-1185">Reference proteome</keyword>
<proteinExistence type="predicted"/>